<evidence type="ECO:0000256" key="3">
    <source>
        <dbReference type="ARBA" id="ARBA00022475"/>
    </source>
</evidence>
<feature type="transmembrane region" description="Helical" evidence="8">
    <location>
        <begin position="519"/>
        <end position="539"/>
    </location>
</feature>
<keyword evidence="7" id="KW-1015">Disulfide bond</keyword>
<dbReference type="Pfam" id="PF07648">
    <property type="entry name" value="Kazal_2"/>
    <property type="match status" value="1"/>
</dbReference>
<comment type="similarity">
    <text evidence="2 8">Belongs to the organo anion transporter (TC 2.A.60) family.</text>
</comment>
<feature type="transmembrane region" description="Helical" evidence="8">
    <location>
        <begin position="291"/>
        <end position="314"/>
    </location>
</feature>
<keyword evidence="5 8" id="KW-1133">Transmembrane helix</keyword>
<evidence type="ECO:0000313" key="12">
    <source>
        <dbReference type="EMBL" id="KAK2165197.1"/>
    </source>
</evidence>
<dbReference type="CDD" id="cd17403">
    <property type="entry name" value="MFS_SLCO4_OATP4"/>
    <property type="match status" value="1"/>
</dbReference>
<dbReference type="PROSITE" id="PS51465">
    <property type="entry name" value="KAZAL_2"/>
    <property type="match status" value="1"/>
</dbReference>
<dbReference type="Pfam" id="PF03137">
    <property type="entry name" value="OATP"/>
    <property type="match status" value="1"/>
</dbReference>
<comment type="caution">
    <text evidence="12">The sequence shown here is derived from an EMBL/GenBank/DDBJ whole genome shotgun (WGS) entry which is preliminary data.</text>
</comment>
<dbReference type="EMBL" id="JAODUP010000053">
    <property type="protein sequence ID" value="KAK2165197.1"/>
    <property type="molecule type" value="Genomic_DNA"/>
</dbReference>
<feature type="region of interest" description="Disordered" evidence="9">
    <location>
        <begin position="1"/>
        <end position="63"/>
    </location>
</feature>
<protein>
    <recommendedName>
        <fullName evidence="8">Solute carrier organic anion transporter family member</fullName>
    </recommendedName>
</protein>
<dbReference type="SUPFAM" id="SSF100895">
    <property type="entry name" value="Kazal-type serine protease inhibitors"/>
    <property type="match status" value="1"/>
</dbReference>
<evidence type="ECO:0000256" key="8">
    <source>
        <dbReference type="RuleBase" id="RU362056"/>
    </source>
</evidence>
<organism evidence="12 13">
    <name type="scientific">Paralvinella palmiformis</name>
    <dbReference type="NCBI Taxonomy" id="53620"/>
    <lineage>
        <taxon>Eukaryota</taxon>
        <taxon>Metazoa</taxon>
        <taxon>Spiralia</taxon>
        <taxon>Lophotrochozoa</taxon>
        <taxon>Annelida</taxon>
        <taxon>Polychaeta</taxon>
        <taxon>Sedentaria</taxon>
        <taxon>Canalipalpata</taxon>
        <taxon>Terebellida</taxon>
        <taxon>Terebelliformia</taxon>
        <taxon>Alvinellidae</taxon>
        <taxon>Paralvinella</taxon>
    </lineage>
</organism>
<dbReference type="GO" id="GO:0015347">
    <property type="term" value="F:sodium-independent organic anion transmembrane transporter activity"/>
    <property type="evidence" value="ECO:0007669"/>
    <property type="project" value="TreeGrafter"/>
</dbReference>
<dbReference type="SUPFAM" id="SSF103473">
    <property type="entry name" value="MFS general substrate transporter"/>
    <property type="match status" value="1"/>
</dbReference>
<dbReference type="Gene3D" id="3.30.60.30">
    <property type="match status" value="1"/>
</dbReference>
<reference evidence="12" key="1">
    <citation type="journal article" date="2023" name="Mol. Biol. Evol.">
        <title>Third-Generation Sequencing Reveals the Adaptive Role of the Epigenome in Three Deep-Sea Polychaetes.</title>
        <authorList>
            <person name="Perez M."/>
            <person name="Aroh O."/>
            <person name="Sun Y."/>
            <person name="Lan Y."/>
            <person name="Juniper S.K."/>
            <person name="Young C.R."/>
            <person name="Angers B."/>
            <person name="Qian P.Y."/>
        </authorList>
    </citation>
    <scope>NUCLEOTIDE SEQUENCE</scope>
    <source>
        <strain evidence="12">P08H-3</strain>
    </source>
</reference>
<evidence type="ECO:0000256" key="2">
    <source>
        <dbReference type="ARBA" id="ARBA00009657"/>
    </source>
</evidence>
<feature type="transmembrane region" description="Helical" evidence="8">
    <location>
        <begin position="656"/>
        <end position="679"/>
    </location>
</feature>
<dbReference type="GO" id="GO:0006811">
    <property type="term" value="P:monoatomic ion transport"/>
    <property type="evidence" value="ECO:0007669"/>
    <property type="project" value="UniProtKB-KW"/>
</dbReference>
<comment type="subcellular location">
    <subcellularLocation>
        <location evidence="1 8">Cell membrane</location>
        <topology evidence="1 8">Multi-pass membrane protein</topology>
    </subcellularLocation>
</comment>
<dbReference type="Proteomes" id="UP001208570">
    <property type="component" value="Unassembled WGS sequence"/>
</dbReference>
<dbReference type="InterPro" id="IPR036259">
    <property type="entry name" value="MFS_trans_sf"/>
</dbReference>
<feature type="compositionally biased region" description="Basic and acidic residues" evidence="9">
    <location>
        <begin position="818"/>
        <end position="827"/>
    </location>
</feature>
<gene>
    <name evidence="12" type="ORF">LSH36_53g00031</name>
</gene>
<name>A0AAD9K5Q1_9ANNE</name>
<feature type="compositionally biased region" description="Polar residues" evidence="9">
    <location>
        <begin position="52"/>
        <end position="61"/>
    </location>
</feature>
<sequence>MDGAREEISMETRHYGSTGSLTEHPLTDKRQTSHNRALFSSKPKPEEIDMSTPLTRGNSGSVADPEMNAAAILDADDPDYGTVSPSSHAETDTCLHTANAAINPAAISLSASTIHTDPGEAGCRISDLDGSSDKLKEDETCGWGLFRPHWCQKFRNPKVVLFFLCCAGAIQGIVINGFISVVISTIEKRFDLTSKETGFIASSYDIASVLCLIPVSYFGGIGHKPRWLGTGILFLGLGSFMFALPHFTTGLYNYESTTRNDLCSGPNATSADLPFCDGTSMGLTHLRNYKYIFIIAQLLHGMGATPLYTLGVTYLDENLKPKVAPVYLGIFYSMAIIGPSIGYVLGGEMLRVFCDVDKLASHIIKLSPGDPTWVGAWWIGFLVIGLISIILSIPILGFPRSLPGSAAFKAQRVCEVYKGSDIAATTNPAFGMTFKDIPKSLRILLSNPTFLFLSCAGACEGLLVSGFIVFTPKFIESQFSLSAGWAAQIVGFATIPAGGGGTFVGGYLVKRFDLKCRGIIKLCLLTTTCAMVLMLVFLIRCPNVSFAGVNANYTNNNRTMTGANLTSHCNSLCRCHGTEYDPVCGVDGLMYFSPCHAGCRNLSKAKHSDKLVYYNCQCVAEDLGMSVFEEYQHPDLHHPGHTVNALGGKCPSDCQLLAVFLPIFSLIIFVTLTASMPALSATLRCVAEKQRSFALGIQWIIVRCLGTIPAPILFGTLIDKTCQLWQENDCAETGSCYFYNNSTMSNYLLVLAILCKGLSFLFFFLALILYKPPDGQAKVKAYPSLPGKTSSVNSTLPFLSSDMSVDDLKLSPLTNKRTNSDSSEKCSEGGTTPKAGRTLK</sequence>
<dbReference type="PROSITE" id="PS50850">
    <property type="entry name" value="MFS"/>
    <property type="match status" value="1"/>
</dbReference>
<dbReference type="NCBIfam" id="TIGR00805">
    <property type="entry name" value="oat"/>
    <property type="match status" value="1"/>
</dbReference>
<feature type="transmembrane region" description="Helical" evidence="8">
    <location>
        <begin position="198"/>
        <end position="220"/>
    </location>
</feature>
<feature type="transmembrane region" description="Helical" evidence="8">
    <location>
        <begin position="326"/>
        <end position="345"/>
    </location>
</feature>
<evidence type="ECO:0000256" key="4">
    <source>
        <dbReference type="ARBA" id="ARBA00022692"/>
    </source>
</evidence>
<feature type="transmembrane region" description="Helical" evidence="8">
    <location>
        <begin position="159"/>
        <end position="186"/>
    </location>
</feature>
<feature type="compositionally biased region" description="Basic and acidic residues" evidence="9">
    <location>
        <begin position="1"/>
        <end position="14"/>
    </location>
</feature>
<feature type="transmembrane region" description="Helical" evidence="8">
    <location>
        <begin position="747"/>
        <end position="770"/>
    </location>
</feature>
<feature type="transmembrane region" description="Helical" evidence="8">
    <location>
        <begin position="449"/>
        <end position="470"/>
    </location>
</feature>
<evidence type="ECO:0000256" key="7">
    <source>
        <dbReference type="ARBA" id="ARBA00023157"/>
    </source>
</evidence>
<evidence type="ECO:0000256" key="9">
    <source>
        <dbReference type="SAM" id="MobiDB-lite"/>
    </source>
</evidence>
<evidence type="ECO:0000256" key="6">
    <source>
        <dbReference type="ARBA" id="ARBA00023136"/>
    </source>
</evidence>
<evidence type="ECO:0000259" key="11">
    <source>
        <dbReference type="PROSITE" id="PS51465"/>
    </source>
</evidence>
<feature type="transmembrane region" description="Helical" evidence="8">
    <location>
        <begin position="227"/>
        <end position="247"/>
    </location>
</feature>
<feature type="transmembrane region" description="Helical" evidence="8">
    <location>
        <begin position="700"/>
        <end position="718"/>
    </location>
</feature>
<feature type="region of interest" description="Disordered" evidence="9">
    <location>
        <begin position="810"/>
        <end position="840"/>
    </location>
</feature>
<evidence type="ECO:0000256" key="1">
    <source>
        <dbReference type="ARBA" id="ARBA00004651"/>
    </source>
</evidence>
<keyword evidence="6 8" id="KW-0472">Membrane</keyword>
<dbReference type="Gene3D" id="1.20.1250.20">
    <property type="entry name" value="MFS general substrate transporter like domains"/>
    <property type="match status" value="1"/>
</dbReference>
<dbReference type="InterPro" id="IPR020846">
    <property type="entry name" value="MFS_dom"/>
</dbReference>
<feature type="domain" description="Kazal-like" evidence="11">
    <location>
        <begin position="563"/>
        <end position="620"/>
    </location>
</feature>
<dbReference type="GO" id="GO:0016323">
    <property type="term" value="C:basolateral plasma membrane"/>
    <property type="evidence" value="ECO:0007669"/>
    <property type="project" value="TreeGrafter"/>
</dbReference>
<dbReference type="PANTHER" id="PTHR11388:SF100">
    <property type="entry name" value="SOLUTE CARRIER ORGANIC ANION TRANSPORTER FAMILY MEMBER 4A1"/>
    <property type="match status" value="1"/>
</dbReference>
<proteinExistence type="inferred from homology"/>
<dbReference type="InterPro" id="IPR002350">
    <property type="entry name" value="Kazal_dom"/>
</dbReference>
<feature type="domain" description="Major facilitator superfamily (MFS) profile" evidence="10">
    <location>
        <begin position="160"/>
        <end position="769"/>
    </location>
</feature>
<dbReference type="PANTHER" id="PTHR11388">
    <property type="entry name" value="ORGANIC ANION TRANSPORTER"/>
    <property type="match status" value="1"/>
</dbReference>
<feature type="transmembrane region" description="Helical" evidence="8">
    <location>
        <begin position="485"/>
        <end position="507"/>
    </location>
</feature>
<feature type="transmembrane region" description="Helical" evidence="8">
    <location>
        <begin position="376"/>
        <end position="398"/>
    </location>
</feature>
<dbReference type="AlphaFoldDB" id="A0AAD9K5Q1"/>
<keyword evidence="8" id="KW-0406">Ion transport</keyword>
<keyword evidence="8" id="KW-0813">Transport</keyword>
<keyword evidence="3" id="KW-1003">Cell membrane</keyword>
<keyword evidence="4 8" id="KW-0812">Transmembrane</keyword>
<dbReference type="GO" id="GO:0043252">
    <property type="term" value="P:sodium-independent organic anion transport"/>
    <property type="evidence" value="ECO:0007669"/>
    <property type="project" value="TreeGrafter"/>
</dbReference>
<evidence type="ECO:0000259" key="10">
    <source>
        <dbReference type="PROSITE" id="PS50850"/>
    </source>
</evidence>
<accession>A0AAD9K5Q1</accession>
<evidence type="ECO:0000313" key="13">
    <source>
        <dbReference type="Proteomes" id="UP001208570"/>
    </source>
</evidence>
<dbReference type="InterPro" id="IPR004156">
    <property type="entry name" value="OATP"/>
</dbReference>
<dbReference type="InterPro" id="IPR036058">
    <property type="entry name" value="Kazal_dom_sf"/>
</dbReference>
<keyword evidence="13" id="KW-1185">Reference proteome</keyword>
<evidence type="ECO:0000256" key="5">
    <source>
        <dbReference type="ARBA" id="ARBA00022989"/>
    </source>
</evidence>